<dbReference type="EMBL" id="FNBH01000004">
    <property type="protein sequence ID" value="SDG47241.1"/>
    <property type="molecule type" value="Genomic_DNA"/>
</dbReference>
<dbReference type="Pfam" id="PF09537">
    <property type="entry name" value="DUF2383"/>
    <property type="match status" value="1"/>
</dbReference>
<evidence type="ECO:0000313" key="2">
    <source>
        <dbReference type="EMBL" id="SDG47241.1"/>
    </source>
</evidence>
<dbReference type="InterPro" id="IPR012347">
    <property type="entry name" value="Ferritin-like"/>
</dbReference>
<dbReference type="NCBIfam" id="TIGR02284">
    <property type="entry name" value="PA2169 family four-helix-bundle protein"/>
    <property type="match status" value="1"/>
</dbReference>
<accession>A0A1G7UJ16</accession>
<evidence type="ECO:0000313" key="3">
    <source>
        <dbReference type="Proteomes" id="UP000199203"/>
    </source>
</evidence>
<name>A0A1G7UJ16_9FLAO</name>
<sequence>METQENINTLNDLLHVVYDRLKGFEQVEGKVWEVDADLKRSYEDITSQSKIMKNELIDLISEKGGKAQDNPSLSGTLHRTWIDIKNGFTVDSLQRLTLNDVLFGEKAAIQIYQEALDSGTLDQGSRSIVSEQLKKIKDSAHYFQGVLDNYKSN</sequence>
<evidence type="ECO:0000259" key="1">
    <source>
        <dbReference type="Pfam" id="PF09537"/>
    </source>
</evidence>
<dbReference type="InterPro" id="IPR019052">
    <property type="entry name" value="DUF2383"/>
</dbReference>
<dbReference type="InterPro" id="IPR011971">
    <property type="entry name" value="CHP02284"/>
</dbReference>
<dbReference type="RefSeq" id="WP_089874651.1">
    <property type="nucleotide sequence ID" value="NZ_FNBH01000004.1"/>
</dbReference>
<dbReference type="STRING" id="454006.SAMN05421825_3447"/>
<dbReference type="AlphaFoldDB" id="A0A1G7UJ16"/>
<dbReference type="Gene3D" id="1.20.1260.10">
    <property type="match status" value="1"/>
</dbReference>
<reference evidence="3" key="1">
    <citation type="submission" date="2016-10" db="EMBL/GenBank/DDBJ databases">
        <authorList>
            <person name="Varghese N."/>
            <person name="Submissions S."/>
        </authorList>
    </citation>
    <scope>NUCLEOTIDE SEQUENCE [LARGE SCALE GENOMIC DNA]</scope>
    <source>
        <strain evidence="3">DSM 19684</strain>
    </source>
</reference>
<dbReference type="Proteomes" id="UP000199203">
    <property type="component" value="Unassembled WGS sequence"/>
</dbReference>
<organism evidence="2 3">
    <name type="scientific">Epilithonimonas hungarica</name>
    <dbReference type="NCBI Taxonomy" id="454006"/>
    <lineage>
        <taxon>Bacteria</taxon>
        <taxon>Pseudomonadati</taxon>
        <taxon>Bacteroidota</taxon>
        <taxon>Flavobacteriia</taxon>
        <taxon>Flavobacteriales</taxon>
        <taxon>Weeksellaceae</taxon>
        <taxon>Chryseobacterium group</taxon>
        <taxon>Epilithonimonas</taxon>
    </lineage>
</organism>
<dbReference type="OrthoDB" id="282393at2"/>
<proteinExistence type="predicted"/>
<gene>
    <name evidence="2" type="ORF">SAMN05421825_3447</name>
</gene>
<protein>
    <recommendedName>
        <fullName evidence="1">DUF2383 domain-containing protein</fullName>
    </recommendedName>
</protein>
<feature type="domain" description="DUF2383" evidence="1">
    <location>
        <begin position="7"/>
        <end position="117"/>
    </location>
</feature>
<keyword evidence="3" id="KW-1185">Reference proteome</keyword>